<dbReference type="PANTHER" id="PTHR43140:SF1">
    <property type="entry name" value="TYPE I RESTRICTION ENZYME ECOKI SPECIFICITY SUBUNIT"/>
    <property type="match status" value="1"/>
</dbReference>
<keyword evidence="3" id="KW-0238">DNA-binding</keyword>
<evidence type="ECO:0000256" key="3">
    <source>
        <dbReference type="ARBA" id="ARBA00023125"/>
    </source>
</evidence>
<dbReference type="GO" id="GO:0009307">
    <property type="term" value="P:DNA restriction-modification system"/>
    <property type="evidence" value="ECO:0007669"/>
    <property type="project" value="UniProtKB-KW"/>
</dbReference>
<evidence type="ECO:0000256" key="1">
    <source>
        <dbReference type="ARBA" id="ARBA00010923"/>
    </source>
</evidence>
<evidence type="ECO:0000256" key="2">
    <source>
        <dbReference type="ARBA" id="ARBA00022747"/>
    </source>
</evidence>
<organism evidence="5">
    <name type="scientific">bacterium 19GA11TI05</name>
    <dbReference type="NCBI Taxonomy" id="2920688"/>
    <lineage>
        <taxon>Bacteria</taxon>
    </lineage>
</organism>
<dbReference type="InterPro" id="IPR044946">
    <property type="entry name" value="Restrct_endonuc_typeI_TRD_sf"/>
</dbReference>
<feature type="domain" description="Type I restriction modification DNA specificity" evidence="4">
    <location>
        <begin position="218"/>
        <end position="385"/>
    </location>
</feature>
<name>A0AAU6TXH4_UNCXX</name>
<evidence type="ECO:0000313" key="5">
    <source>
        <dbReference type="EMBL" id="XAG65791.1"/>
    </source>
</evidence>
<dbReference type="GO" id="GO:0016787">
    <property type="term" value="F:hydrolase activity"/>
    <property type="evidence" value="ECO:0007669"/>
    <property type="project" value="UniProtKB-KW"/>
</dbReference>
<dbReference type="AlphaFoldDB" id="A0AAU6TXH4"/>
<gene>
    <name evidence="5" type="ORF">MRM81_01680</name>
</gene>
<dbReference type="InterPro" id="IPR051212">
    <property type="entry name" value="Type-I_RE_S_subunit"/>
</dbReference>
<dbReference type="GO" id="GO:0003677">
    <property type="term" value="F:DNA binding"/>
    <property type="evidence" value="ECO:0007669"/>
    <property type="project" value="UniProtKB-KW"/>
</dbReference>
<dbReference type="CDD" id="cd17281">
    <property type="entry name" value="RMtype1_S_HpyAXIII_TRD1-CR1_like"/>
    <property type="match status" value="1"/>
</dbReference>
<proteinExistence type="inferred from homology"/>
<comment type="similarity">
    <text evidence="1">Belongs to the type-I restriction system S methylase family.</text>
</comment>
<keyword evidence="2" id="KW-0680">Restriction system</keyword>
<accession>A0AAU6TXH4</accession>
<protein>
    <submittedName>
        <fullName evidence="5">Restriction endonuclease subunit S</fullName>
        <ecNumber evidence="5">3.1.21.-</ecNumber>
    </submittedName>
</protein>
<dbReference type="GO" id="GO:0004519">
    <property type="term" value="F:endonuclease activity"/>
    <property type="evidence" value="ECO:0007669"/>
    <property type="project" value="UniProtKB-KW"/>
</dbReference>
<dbReference type="Pfam" id="PF01420">
    <property type="entry name" value="Methylase_S"/>
    <property type="match status" value="2"/>
</dbReference>
<dbReference type="Gene3D" id="3.90.220.20">
    <property type="entry name" value="DNA methylase specificity domains"/>
    <property type="match status" value="2"/>
</dbReference>
<dbReference type="REBASE" id="848488">
    <property type="entry name" value="S.BspI05ORF1685P"/>
</dbReference>
<dbReference type="PANTHER" id="PTHR43140">
    <property type="entry name" value="TYPE-1 RESTRICTION ENZYME ECOKI SPECIFICITY PROTEIN"/>
    <property type="match status" value="1"/>
</dbReference>
<keyword evidence="5" id="KW-0378">Hydrolase</keyword>
<dbReference type="EMBL" id="CP095362">
    <property type="protein sequence ID" value="XAG65791.1"/>
    <property type="molecule type" value="Genomic_DNA"/>
</dbReference>
<dbReference type="InterPro" id="IPR000055">
    <property type="entry name" value="Restrct_endonuc_typeI_TRD"/>
</dbReference>
<keyword evidence="5" id="KW-0540">Nuclease</keyword>
<feature type="domain" description="Type I restriction modification DNA specificity" evidence="4">
    <location>
        <begin position="17"/>
        <end position="195"/>
    </location>
</feature>
<dbReference type="EC" id="3.1.21.-" evidence="5"/>
<sequence length="409" mass="46527">MSELNYLEKLLDGADVEWLSVSEIFNLKNGYTPSRSNNKFWENGDIPWFRMDDIRENGRILDNSLQKISRCAVKGGKLFEASSILISTSATIGEHALIMAPHLANQRFTNLALKPHYRGRFDIKFLFYYCFVLADWCKKNTTMSSFASVDMDGFKKFLIPIPCPGNPEKSLAIQSEIVRILDAFTALTAELTAELTARKKQYNYYRDQLLSFNDGKVEWKTLGEIAGYSKARISFDKLNENNYVGVDNLLQNRAGKTLSNYLPTSGNLTKFDIGDILIGNIRPYLKKIWQSDCVGGTNGDVLVIHCSDSSVCSRYLYQVLADDAFFEYNMQHAKGAKMPRGNKEAILKYSVPVPSVTEQTRIVSILDKFDALTNSITEGLPREIELRQKQYEYYRDLLFSFPEPESVNN</sequence>
<reference evidence="5" key="1">
    <citation type="submission" date="2022-03" db="EMBL/GenBank/DDBJ databases">
        <title>Sea Food Isolates.</title>
        <authorList>
            <person name="Li c."/>
        </authorList>
    </citation>
    <scope>NUCLEOTIDE SEQUENCE</scope>
    <source>
        <strain evidence="5">19GA11TI05</strain>
    </source>
</reference>
<keyword evidence="5" id="KW-0255">Endonuclease</keyword>
<evidence type="ECO:0000259" key="4">
    <source>
        <dbReference type="Pfam" id="PF01420"/>
    </source>
</evidence>
<dbReference type="SUPFAM" id="SSF116734">
    <property type="entry name" value="DNA methylase specificity domain"/>
    <property type="match status" value="2"/>
</dbReference>